<dbReference type="AlphaFoldDB" id="A0A516GH14"/>
<accession>A0A516GH14</accession>
<keyword evidence="1" id="KW-0812">Transmembrane</keyword>
<feature type="transmembrane region" description="Helical" evidence="1">
    <location>
        <begin position="22"/>
        <end position="41"/>
    </location>
</feature>
<organism evidence="2 3">
    <name type="scientific">Dolosigranulum pigrum</name>
    <dbReference type="NCBI Taxonomy" id="29394"/>
    <lineage>
        <taxon>Bacteria</taxon>
        <taxon>Bacillati</taxon>
        <taxon>Bacillota</taxon>
        <taxon>Bacilli</taxon>
        <taxon>Lactobacillales</taxon>
        <taxon>Carnobacteriaceae</taxon>
        <taxon>Dolosigranulum</taxon>
    </lineage>
</organism>
<proteinExistence type="predicted"/>
<name>A0A516GH14_9LACT</name>
<dbReference type="Proteomes" id="UP000315953">
    <property type="component" value="Chromosome"/>
</dbReference>
<protein>
    <submittedName>
        <fullName evidence="2">Uncharacterized protein</fullName>
    </submittedName>
</protein>
<gene>
    <name evidence="2" type="ORF">FNV33_01555</name>
</gene>
<dbReference type="EMBL" id="CP041626">
    <property type="protein sequence ID" value="QDO90802.1"/>
    <property type="molecule type" value="Genomic_DNA"/>
</dbReference>
<keyword evidence="1" id="KW-0472">Membrane</keyword>
<sequence length="59" mass="7015">MICMHERLFSFITRFVGWIDKIPTALLLILIFFPLFYRLIVKGHSLSDIFSEAKDRLLK</sequence>
<dbReference type="KEGG" id="dpm:FNV33_01555"/>
<reference evidence="2 3" key="1">
    <citation type="submission" date="2019-07" db="EMBL/GenBank/DDBJ databases">
        <title>Genome assembly of a nasal isolate of Dolosigranulum pigrum from a chronic sinusitis patient.</title>
        <authorList>
            <person name="Baig S."/>
            <person name="Overballe-Petersen S."/>
            <person name="Kaspar U."/>
            <person name="Rendboe A."/>
            <person name="de Man T."/>
            <person name="Liu C."/>
            <person name="Price L.B."/>
            <person name="Stegger M."/>
            <person name="Becker K."/>
            <person name="Skytt Andersen P."/>
        </authorList>
    </citation>
    <scope>NUCLEOTIDE SEQUENCE [LARGE SCALE GENOMIC DNA]</scope>
    <source>
        <strain evidence="2 3">83VPs-KB5</strain>
    </source>
</reference>
<evidence type="ECO:0000313" key="2">
    <source>
        <dbReference type="EMBL" id="QDO90802.1"/>
    </source>
</evidence>
<evidence type="ECO:0000256" key="1">
    <source>
        <dbReference type="SAM" id="Phobius"/>
    </source>
</evidence>
<keyword evidence="1" id="KW-1133">Transmembrane helix</keyword>
<evidence type="ECO:0000313" key="3">
    <source>
        <dbReference type="Proteomes" id="UP000315953"/>
    </source>
</evidence>